<accession>A0A0D0CB72</accession>
<evidence type="ECO:0000313" key="2">
    <source>
        <dbReference type="EMBL" id="KIK80102.1"/>
    </source>
</evidence>
<keyword evidence="3" id="KW-1185">Reference proteome</keyword>
<proteinExistence type="predicted"/>
<dbReference type="AlphaFoldDB" id="A0A0D0CB72"/>
<dbReference type="EMBL" id="KN826101">
    <property type="protein sequence ID" value="KIK80102.1"/>
    <property type="molecule type" value="Genomic_DNA"/>
</dbReference>
<protein>
    <submittedName>
        <fullName evidence="2">Uncharacterized protein</fullName>
    </submittedName>
</protein>
<sequence length="255" mass="28714">MEIDPLSSLDHFLPPSIPSQSSSWDFSTPRGSTGELLDSQEFQPPLVPTDLIATLPEDLKNIRFPTPPVMSDSLTFPTPPLLPEVNMLSVPSPLQSLSASQTPIIPFPGSELPPPPPVPSNSQSDLNIDKDRILPGMATLGHIPTCGSLSKERLQSILRTLLDRPPTAERDLSPKESTHLECYQQIYQTYHLFKEVQNRITPISLHQDQFLLMAYVHYVDRFLDLSDQNLELVLLMQRMDETIHHIDEVLAKLRR</sequence>
<dbReference type="Proteomes" id="UP000054538">
    <property type="component" value="Unassembled WGS sequence"/>
</dbReference>
<name>A0A0D0CB72_9AGAM</name>
<feature type="region of interest" description="Disordered" evidence="1">
    <location>
        <begin position="1"/>
        <end position="43"/>
    </location>
</feature>
<feature type="compositionally biased region" description="Polar residues" evidence="1">
    <location>
        <begin position="18"/>
        <end position="31"/>
    </location>
</feature>
<dbReference type="InParanoid" id="A0A0D0CB72"/>
<gene>
    <name evidence="2" type="ORF">PAXRUDRAFT_15967</name>
</gene>
<reference evidence="3" key="2">
    <citation type="submission" date="2015-01" db="EMBL/GenBank/DDBJ databases">
        <title>Evolutionary Origins and Diversification of the Mycorrhizal Mutualists.</title>
        <authorList>
            <consortium name="DOE Joint Genome Institute"/>
            <consortium name="Mycorrhizal Genomics Consortium"/>
            <person name="Kohler A."/>
            <person name="Kuo A."/>
            <person name="Nagy L.G."/>
            <person name="Floudas D."/>
            <person name="Copeland A."/>
            <person name="Barry K.W."/>
            <person name="Cichocki N."/>
            <person name="Veneault-Fourrey C."/>
            <person name="LaButti K."/>
            <person name="Lindquist E.A."/>
            <person name="Lipzen A."/>
            <person name="Lundell T."/>
            <person name="Morin E."/>
            <person name="Murat C."/>
            <person name="Riley R."/>
            <person name="Ohm R."/>
            <person name="Sun H."/>
            <person name="Tunlid A."/>
            <person name="Henrissat B."/>
            <person name="Grigoriev I.V."/>
            <person name="Hibbett D.S."/>
            <person name="Martin F."/>
        </authorList>
    </citation>
    <scope>NUCLEOTIDE SEQUENCE [LARGE SCALE GENOMIC DNA]</scope>
    <source>
        <strain evidence="3">Ve08.2h10</strain>
    </source>
</reference>
<organism evidence="2 3">
    <name type="scientific">Paxillus rubicundulus Ve08.2h10</name>
    <dbReference type="NCBI Taxonomy" id="930991"/>
    <lineage>
        <taxon>Eukaryota</taxon>
        <taxon>Fungi</taxon>
        <taxon>Dikarya</taxon>
        <taxon>Basidiomycota</taxon>
        <taxon>Agaricomycotina</taxon>
        <taxon>Agaricomycetes</taxon>
        <taxon>Agaricomycetidae</taxon>
        <taxon>Boletales</taxon>
        <taxon>Paxilineae</taxon>
        <taxon>Paxillaceae</taxon>
        <taxon>Paxillus</taxon>
    </lineage>
</organism>
<reference evidence="2 3" key="1">
    <citation type="submission" date="2014-04" db="EMBL/GenBank/DDBJ databases">
        <authorList>
            <consortium name="DOE Joint Genome Institute"/>
            <person name="Kuo A."/>
            <person name="Kohler A."/>
            <person name="Jargeat P."/>
            <person name="Nagy L.G."/>
            <person name="Floudas D."/>
            <person name="Copeland A."/>
            <person name="Barry K.W."/>
            <person name="Cichocki N."/>
            <person name="Veneault-Fourrey C."/>
            <person name="LaButti K."/>
            <person name="Lindquist E.A."/>
            <person name="Lipzen A."/>
            <person name="Lundell T."/>
            <person name="Morin E."/>
            <person name="Murat C."/>
            <person name="Sun H."/>
            <person name="Tunlid A."/>
            <person name="Henrissat B."/>
            <person name="Grigoriev I.V."/>
            <person name="Hibbett D.S."/>
            <person name="Martin F."/>
            <person name="Nordberg H.P."/>
            <person name="Cantor M.N."/>
            <person name="Hua S.X."/>
        </authorList>
    </citation>
    <scope>NUCLEOTIDE SEQUENCE [LARGE SCALE GENOMIC DNA]</scope>
    <source>
        <strain evidence="2 3">Ve08.2h10</strain>
    </source>
</reference>
<dbReference type="HOGENOM" id="CLU_098016_0_0_1"/>
<evidence type="ECO:0000313" key="3">
    <source>
        <dbReference type="Proteomes" id="UP000054538"/>
    </source>
</evidence>
<evidence type="ECO:0000256" key="1">
    <source>
        <dbReference type="SAM" id="MobiDB-lite"/>
    </source>
</evidence>